<evidence type="ECO:0000313" key="2">
    <source>
        <dbReference type="Proteomes" id="UP000828390"/>
    </source>
</evidence>
<dbReference type="Proteomes" id="UP000828390">
    <property type="component" value="Unassembled WGS sequence"/>
</dbReference>
<accession>A0A9D4JGC5</accession>
<name>A0A9D4JGC5_DREPO</name>
<proteinExistence type="predicted"/>
<dbReference type="PANTHER" id="PTHR47835">
    <property type="entry name" value="HFM1, ATP DEPENDENT DNA HELICASE HOMOLOG"/>
    <property type="match status" value="1"/>
</dbReference>
<keyword evidence="2" id="KW-1185">Reference proteome</keyword>
<comment type="caution">
    <text evidence="1">The sequence shown here is derived from an EMBL/GenBank/DDBJ whole genome shotgun (WGS) entry which is preliminary data.</text>
</comment>
<sequence length="73" mass="8303">MYLEITIFLGRLDDSVRPVRLRKVVLGYNFQETKQSMFQFDISLSYKLASVINSYSENKPSLVVSTVLGIIVA</sequence>
<protein>
    <submittedName>
        <fullName evidence="1">Uncharacterized protein</fullName>
    </submittedName>
</protein>
<reference evidence="1" key="1">
    <citation type="journal article" date="2019" name="bioRxiv">
        <title>The Genome of the Zebra Mussel, Dreissena polymorpha: A Resource for Invasive Species Research.</title>
        <authorList>
            <person name="McCartney M.A."/>
            <person name="Auch B."/>
            <person name="Kono T."/>
            <person name="Mallez S."/>
            <person name="Zhang Y."/>
            <person name="Obille A."/>
            <person name="Becker A."/>
            <person name="Abrahante J.E."/>
            <person name="Garbe J."/>
            <person name="Badalamenti J.P."/>
            <person name="Herman A."/>
            <person name="Mangelson H."/>
            <person name="Liachko I."/>
            <person name="Sullivan S."/>
            <person name="Sone E.D."/>
            <person name="Koren S."/>
            <person name="Silverstein K.A.T."/>
            <person name="Beckman K.B."/>
            <person name="Gohl D.M."/>
        </authorList>
    </citation>
    <scope>NUCLEOTIDE SEQUENCE</scope>
    <source>
        <strain evidence="1">Duluth1</strain>
        <tissue evidence="1">Whole animal</tissue>
    </source>
</reference>
<dbReference type="InterPro" id="IPR052247">
    <property type="entry name" value="Meiotic_Crossover_Helicase"/>
</dbReference>
<dbReference type="EMBL" id="JAIWYP010000006">
    <property type="protein sequence ID" value="KAH3806662.1"/>
    <property type="molecule type" value="Genomic_DNA"/>
</dbReference>
<evidence type="ECO:0000313" key="1">
    <source>
        <dbReference type="EMBL" id="KAH3806662.1"/>
    </source>
</evidence>
<gene>
    <name evidence="1" type="ORF">DPMN_134986</name>
</gene>
<dbReference type="PANTHER" id="PTHR47835:SF3">
    <property type="entry name" value="HELICASE FOR MEIOSIS 1"/>
    <property type="match status" value="1"/>
</dbReference>
<organism evidence="1 2">
    <name type="scientific">Dreissena polymorpha</name>
    <name type="common">Zebra mussel</name>
    <name type="synonym">Mytilus polymorpha</name>
    <dbReference type="NCBI Taxonomy" id="45954"/>
    <lineage>
        <taxon>Eukaryota</taxon>
        <taxon>Metazoa</taxon>
        <taxon>Spiralia</taxon>
        <taxon>Lophotrochozoa</taxon>
        <taxon>Mollusca</taxon>
        <taxon>Bivalvia</taxon>
        <taxon>Autobranchia</taxon>
        <taxon>Heteroconchia</taxon>
        <taxon>Euheterodonta</taxon>
        <taxon>Imparidentia</taxon>
        <taxon>Neoheterodontei</taxon>
        <taxon>Myida</taxon>
        <taxon>Dreissenoidea</taxon>
        <taxon>Dreissenidae</taxon>
        <taxon>Dreissena</taxon>
    </lineage>
</organism>
<dbReference type="GO" id="GO:0016787">
    <property type="term" value="F:hydrolase activity"/>
    <property type="evidence" value="ECO:0007669"/>
    <property type="project" value="UniProtKB-KW"/>
</dbReference>
<reference evidence="1" key="2">
    <citation type="submission" date="2020-11" db="EMBL/GenBank/DDBJ databases">
        <authorList>
            <person name="McCartney M.A."/>
            <person name="Auch B."/>
            <person name="Kono T."/>
            <person name="Mallez S."/>
            <person name="Becker A."/>
            <person name="Gohl D.M."/>
            <person name="Silverstein K.A.T."/>
            <person name="Koren S."/>
            <person name="Bechman K.B."/>
            <person name="Herman A."/>
            <person name="Abrahante J.E."/>
            <person name="Garbe J."/>
        </authorList>
    </citation>
    <scope>NUCLEOTIDE SEQUENCE</scope>
    <source>
        <strain evidence="1">Duluth1</strain>
        <tissue evidence="1">Whole animal</tissue>
    </source>
</reference>
<dbReference type="AlphaFoldDB" id="A0A9D4JGC5"/>
<dbReference type="GO" id="GO:0043138">
    <property type="term" value="F:3'-5' DNA helicase activity"/>
    <property type="evidence" value="ECO:0007669"/>
    <property type="project" value="UniProtKB-EC"/>
</dbReference>